<evidence type="ECO:0000313" key="2">
    <source>
        <dbReference type="EMBL" id="ADE75842.1"/>
    </source>
</evidence>
<feature type="domain" description="EF-hand" evidence="1">
    <location>
        <begin position="29"/>
        <end position="64"/>
    </location>
</feature>
<dbReference type="InterPro" id="IPR011992">
    <property type="entry name" value="EF-hand-dom_pair"/>
</dbReference>
<proteinExistence type="evidence at transcript level"/>
<dbReference type="InterPro" id="IPR002048">
    <property type="entry name" value="EF_hand_dom"/>
</dbReference>
<name>D5A8H3_PICSI</name>
<dbReference type="PROSITE" id="PS50222">
    <property type="entry name" value="EF_HAND_2"/>
    <property type="match status" value="1"/>
</dbReference>
<dbReference type="SUPFAM" id="SSF47473">
    <property type="entry name" value="EF-hand"/>
    <property type="match status" value="1"/>
</dbReference>
<reference evidence="2" key="1">
    <citation type="submission" date="2010-04" db="EMBL/GenBank/DDBJ databases">
        <authorList>
            <person name="Reid K.E."/>
            <person name="Liao N."/>
            <person name="Chan S."/>
            <person name="Docking R."/>
            <person name="Taylor G."/>
            <person name="Moore R."/>
            <person name="Mayo M."/>
            <person name="Munro S."/>
            <person name="King J."/>
            <person name="Yanchuk A."/>
            <person name="Holt R."/>
            <person name="Jones S."/>
            <person name="Marra M."/>
            <person name="Ritland C.E."/>
            <person name="Ritland K."/>
            <person name="Bohlmann J."/>
        </authorList>
    </citation>
    <scope>NUCLEOTIDE SEQUENCE</scope>
    <source>
        <tissue evidence="2">Buds collected with no treatment. Collection October 2007</tissue>
    </source>
</reference>
<organism evidence="2">
    <name type="scientific">Picea sitchensis</name>
    <name type="common">Sitka spruce</name>
    <name type="synonym">Pinus sitchensis</name>
    <dbReference type="NCBI Taxonomy" id="3332"/>
    <lineage>
        <taxon>Eukaryota</taxon>
        <taxon>Viridiplantae</taxon>
        <taxon>Streptophyta</taxon>
        <taxon>Embryophyta</taxon>
        <taxon>Tracheophyta</taxon>
        <taxon>Spermatophyta</taxon>
        <taxon>Pinopsida</taxon>
        <taxon>Pinidae</taxon>
        <taxon>Conifers I</taxon>
        <taxon>Pinales</taxon>
        <taxon>Pinaceae</taxon>
        <taxon>Picea</taxon>
    </lineage>
</organism>
<dbReference type="GO" id="GO:0005509">
    <property type="term" value="F:calcium ion binding"/>
    <property type="evidence" value="ECO:0007669"/>
    <property type="project" value="InterPro"/>
</dbReference>
<dbReference type="Gene3D" id="1.10.238.10">
    <property type="entry name" value="EF-hand"/>
    <property type="match status" value="1"/>
</dbReference>
<accession>D5A8H3</accession>
<dbReference type="EMBL" id="BT122467">
    <property type="protein sequence ID" value="ADE75842.1"/>
    <property type="molecule type" value="mRNA"/>
</dbReference>
<evidence type="ECO:0000259" key="1">
    <source>
        <dbReference type="PROSITE" id="PS50222"/>
    </source>
</evidence>
<dbReference type="AlphaFoldDB" id="D5A8H3"/>
<protein>
    <recommendedName>
        <fullName evidence="1">EF-hand domain-containing protein</fullName>
    </recommendedName>
</protein>
<sequence length="247" mass="28344">MARIPRGGQMQQGFPDREKLFSAQEFFHYTEIEGRRLFQELDRDGDGHATLSDIEDAIRRRKLPPFYASEIIKSAKKHYWLSRSFGWAEFSSLIKEKEPKMLSAFNSVRLCNCGTIHKSNLKALLQSASLPATERNVTAMLNFLNSDKEDSVSYSQFRNFMLFVPTDLIVNDPWTIWFEAATRTSTDMLLQTVPAVGKNRTLPSYTPDIWKIGPLVSSLSIASPLQRISHLAAQMWKMRLLTRVNHE</sequence>